<dbReference type="InterPro" id="IPR023561">
    <property type="entry name" value="Carbonic_anhydrase_a-class"/>
</dbReference>
<dbReference type="InterPro" id="IPR001148">
    <property type="entry name" value="CA_dom"/>
</dbReference>
<name>A0A559IXG3_9BACL</name>
<dbReference type="InterPro" id="IPR041891">
    <property type="entry name" value="Alpha_CA_prokaryot-like"/>
</dbReference>
<keyword evidence="10" id="KW-1185">Reference proteome</keyword>
<dbReference type="Pfam" id="PF00194">
    <property type="entry name" value="Carb_anhydrase"/>
    <property type="match status" value="1"/>
</dbReference>
<evidence type="ECO:0000256" key="1">
    <source>
        <dbReference type="ARBA" id="ARBA00010718"/>
    </source>
</evidence>
<dbReference type="Gene3D" id="3.10.200.10">
    <property type="entry name" value="Alpha carbonic anhydrase"/>
    <property type="match status" value="1"/>
</dbReference>
<feature type="domain" description="Alpha-carbonic anhydrase" evidence="8">
    <location>
        <begin position="27"/>
        <end position="260"/>
    </location>
</feature>
<dbReference type="EC" id="4.2.1.1" evidence="2"/>
<dbReference type="SMART" id="SM01057">
    <property type="entry name" value="Carb_anhydrase"/>
    <property type="match status" value="1"/>
</dbReference>
<keyword evidence="4" id="KW-0862">Zinc</keyword>
<comment type="catalytic activity">
    <reaction evidence="6">
        <text>hydrogencarbonate + H(+) = CO2 + H2O</text>
        <dbReference type="Rhea" id="RHEA:10748"/>
        <dbReference type="ChEBI" id="CHEBI:15377"/>
        <dbReference type="ChEBI" id="CHEBI:15378"/>
        <dbReference type="ChEBI" id="CHEBI:16526"/>
        <dbReference type="ChEBI" id="CHEBI:17544"/>
        <dbReference type="EC" id="4.2.1.1"/>
    </reaction>
</comment>
<dbReference type="GO" id="GO:0004089">
    <property type="term" value="F:carbonate dehydratase activity"/>
    <property type="evidence" value="ECO:0007669"/>
    <property type="project" value="UniProtKB-EC"/>
</dbReference>
<evidence type="ECO:0000256" key="3">
    <source>
        <dbReference type="ARBA" id="ARBA00022723"/>
    </source>
</evidence>
<dbReference type="GO" id="GO:0008270">
    <property type="term" value="F:zinc ion binding"/>
    <property type="evidence" value="ECO:0007669"/>
    <property type="project" value="InterPro"/>
</dbReference>
<dbReference type="PANTHER" id="PTHR18952">
    <property type="entry name" value="CARBONIC ANHYDRASE"/>
    <property type="match status" value="1"/>
</dbReference>
<dbReference type="PROSITE" id="PS51144">
    <property type="entry name" value="ALPHA_CA_2"/>
    <property type="match status" value="1"/>
</dbReference>
<dbReference type="RefSeq" id="WP_144987636.1">
    <property type="nucleotide sequence ID" value="NZ_VNJK01000001.1"/>
</dbReference>
<dbReference type="OrthoDB" id="5327615at2"/>
<dbReference type="PANTHER" id="PTHR18952:SF265">
    <property type="entry name" value="CARBONIC ANHYDRASE"/>
    <property type="match status" value="1"/>
</dbReference>
<evidence type="ECO:0000256" key="5">
    <source>
        <dbReference type="ARBA" id="ARBA00023239"/>
    </source>
</evidence>
<evidence type="ECO:0000313" key="9">
    <source>
        <dbReference type="EMBL" id="TVX92303.1"/>
    </source>
</evidence>
<dbReference type="InterPro" id="IPR036398">
    <property type="entry name" value="CA_dom_sf"/>
</dbReference>
<accession>A0A559IXG3</accession>
<dbReference type="CDD" id="cd03124">
    <property type="entry name" value="alpha_CA_prokaryotic_like"/>
    <property type="match status" value="1"/>
</dbReference>
<keyword evidence="5" id="KW-0456">Lyase</keyword>
<comment type="caution">
    <text evidence="9">The sequence shown here is derived from an EMBL/GenBank/DDBJ whole genome shotgun (WGS) entry which is preliminary data.</text>
</comment>
<keyword evidence="3" id="KW-0479">Metal-binding</keyword>
<keyword evidence="7" id="KW-0732">Signal</keyword>
<evidence type="ECO:0000256" key="6">
    <source>
        <dbReference type="ARBA" id="ARBA00048348"/>
    </source>
</evidence>
<evidence type="ECO:0000256" key="7">
    <source>
        <dbReference type="SAM" id="SignalP"/>
    </source>
</evidence>
<dbReference type="EMBL" id="VNJK01000001">
    <property type="protein sequence ID" value="TVX92303.1"/>
    <property type="molecule type" value="Genomic_DNA"/>
</dbReference>
<proteinExistence type="inferred from homology"/>
<organism evidence="9 10">
    <name type="scientific">Paenibacillus agilis</name>
    <dbReference type="NCBI Taxonomy" id="3020863"/>
    <lineage>
        <taxon>Bacteria</taxon>
        <taxon>Bacillati</taxon>
        <taxon>Bacillota</taxon>
        <taxon>Bacilli</taxon>
        <taxon>Bacillales</taxon>
        <taxon>Paenibacillaceae</taxon>
        <taxon>Paenibacillus</taxon>
    </lineage>
</organism>
<dbReference type="AlphaFoldDB" id="A0A559IXG3"/>
<evidence type="ECO:0000256" key="4">
    <source>
        <dbReference type="ARBA" id="ARBA00022833"/>
    </source>
</evidence>
<evidence type="ECO:0000256" key="2">
    <source>
        <dbReference type="ARBA" id="ARBA00012925"/>
    </source>
</evidence>
<sequence>MRGRRTKCYLLAIVLSITVMLPAMGAAAGGLTTSATPCSTPPSNQAQSPIVIEPSFTLLPASKQISFYYPAFSPVVENTGREIEIFENVSEPPSLGKVTVNHVDYYLEQFHFHSNAEHHLKFSHQPAVEYPLEIHFVHKEAPDPSNPNKVRGTVVVAVFIEAGSASGELATIFDNLPTVPHTTYTLNDVINLNYLIPEGTFYQYKGSLTTPDYCEGVQWYVFEEPITLTAAHIQNLKAIYPNNDRAIQDRNNRVIYRGSH</sequence>
<comment type="similarity">
    <text evidence="1">Belongs to the alpha-carbonic anhydrase family.</text>
</comment>
<feature type="chain" id="PRO_5038621943" description="carbonic anhydrase" evidence="7">
    <location>
        <begin position="26"/>
        <end position="260"/>
    </location>
</feature>
<gene>
    <name evidence="9" type="ORF">FPZ44_04020</name>
</gene>
<feature type="signal peptide" evidence="7">
    <location>
        <begin position="1"/>
        <end position="25"/>
    </location>
</feature>
<dbReference type="SUPFAM" id="SSF51069">
    <property type="entry name" value="Carbonic anhydrase"/>
    <property type="match status" value="1"/>
</dbReference>
<dbReference type="Proteomes" id="UP000318102">
    <property type="component" value="Unassembled WGS sequence"/>
</dbReference>
<evidence type="ECO:0000313" key="10">
    <source>
        <dbReference type="Proteomes" id="UP000318102"/>
    </source>
</evidence>
<evidence type="ECO:0000259" key="8">
    <source>
        <dbReference type="PROSITE" id="PS51144"/>
    </source>
</evidence>
<protein>
    <recommendedName>
        <fullName evidence="2">carbonic anhydrase</fullName>
        <ecNumber evidence="2">4.2.1.1</ecNumber>
    </recommendedName>
</protein>
<reference evidence="9 10" key="1">
    <citation type="submission" date="2019-07" db="EMBL/GenBank/DDBJ databases">
        <authorList>
            <person name="Kim J."/>
        </authorList>
    </citation>
    <scope>NUCLEOTIDE SEQUENCE [LARGE SCALE GENOMIC DNA]</scope>
    <source>
        <strain evidence="9 10">N4</strain>
    </source>
</reference>